<proteinExistence type="predicted"/>
<feature type="transmembrane region" description="Helical" evidence="1">
    <location>
        <begin position="12"/>
        <end position="30"/>
    </location>
</feature>
<sequence>TMHFLHHFIFHFIKSWIIAFVYCLTVGIAFNSFSMGAYIFLVFTLMVAAWTSVALVLGSIFTKPGAATIGGTIWFSGATEAMPQGFALLMLALET</sequence>
<accession>A0AAV5UZ04</accession>
<comment type="caution">
    <text evidence="2">The sequence shown here is derived from an EMBL/GenBank/DDBJ whole genome shotgun (WGS) entry which is preliminary data.</text>
</comment>
<evidence type="ECO:0000313" key="2">
    <source>
        <dbReference type="EMBL" id="GMT11822.1"/>
    </source>
</evidence>
<keyword evidence="3" id="KW-1185">Reference proteome</keyword>
<name>A0AAV5UZ04_9BILA</name>
<feature type="non-terminal residue" evidence="2">
    <location>
        <position position="1"/>
    </location>
</feature>
<organism evidence="2 3">
    <name type="scientific">Pristionchus fissidentatus</name>
    <dbReference type="NCBI Taxonomy" id="1538716"/>
    <lineage>
        <taxon>Eukaryota</taxon>
        <taxon>Metazoa</taxon>
        <taxon>Ecdysozoa</taxon>
        <taxon>Nematoda</taxon>
        <taxon>Chromadorea</taxon>
        <taxon>Rhabditida</taxon>
        <taxon>Rhabditina</taxon>
        <taxon>Diplogasteromorpha</taxon>
        <taxon>Diplogasteroidea</taxon>
        <taxon>Neodiplogasteridae</taxon>
        <taxon>Pristionchus</taxon>
    </lineage>
</organism>
<dbReference type="Proteomes" id="UP001432322">
    <property type="component" value="Unassembled WGS sequence"/>
</dbReference>
<keyword evidence="1" id="KW-1133">Transmembrane helix</keyword>
<reference evidence="2" key="1">
    <citation type="submission" date="2023-10" db="EMBL/GenBank/DDBJ databases">
        <title>Genome assembly of Pristionchus species.</title>
        <authorList>
            <person name="Yoshida K."/>
            <person name="Sommer R.J."/>
        </authorList>
    </citation>
    <scope>NUCLEOTIDE SEQUENCE</scope>
    <source>
        <strain evidence="2">RS5133</strain>
    </source>
</reference>
<evidence type="ECO:0000313" key="3">
    <source>
        <dbReference type="Proteomes" id="UP001432322"/>
    </source>
</evidence>
<gene>
    <name evidence="2" type="ORF">PFISCL1PPCAC_3119</name>
</gene>
<keyword evidence="1" id="KW-0472">Membrane</keyword>
<dbReference type="AlphaFoldDB" id="A0AAV5UZ04"/>
<protein>
    <submittedName>
        <fullName evidence="2">Uncharacterized protein</fullName>
    </submittedName>
</protein>
<feature type="transmembrane region" description="Helical" evidence="1">
    <location>
        <begin position="37"/>
        <end position="61"/>
    </location>
</feature>
<feature type="non-terminal residue" evidence="2">
    <location>
        <position position="95"/>
    </location>
</feature>
<evidence type="ECO:0000256" key="1">
    <source>
        <dbReference type="SAM" id="Phobius"/>
    </source>
</evidence>
<keyword evidence="1" id="KW-0812">Transmembrane</keyword>
<dbReference type="EMBL" id="BTSY01000001">
    <property type="protein sequence ID" value="GMT11822.1"/>
    <property type="molecule type" value="Genomic_DNA"/>
</dbReference>